<dbReference type="Proteomes" id="UP001321473">
    <property type="component" value="Unassembled WGS sequence"/>
</dbReference>
<proteinExistence type="predicted"/>
<dbReference type="AlphaFoldDB" id="A0AAQ4ECD8"/>
<sequence>MTSLVTVKGEAFLNNLIEASRPKFPFPLVCAVSNQYTQSVVLPDDGVCDFIFYDSLYKGNSNIFTEPLSPDVSFFVQDGKNYTHTELGFSFDIRNSQFVSEYTSTAFRDKVRAVSSQGVLHFGILDMDFSVVNSGTVTQALQILKCLSNHLFSNESGAETSFTSHPLCGALRREPNVTSFMPSFVPRLISLRRVFLFAS</sequence>
<organism evidence="1 2">
    <name type="scientific">Amblyomma americanum</name>
    <name type="common">Lone star tick</name>
    <dbReference type="NCBI Taxonomy" id="6943"/>
    <lineage>
        <taxon>Eukaryota</taxon>
        <taxon>Metazoa</taxon>
        <taxon>Ecdysozoa</taxon>
        <taxon>Arthropoda</taxon>
        <taxon>Chelicerata</taxon>
        <taxon>Arachnida</taxon>
        <taxon>Acari</taxon>
        <taxon>Parasitiformes</taxon>
        <taxon>Ixodida</taxon>
        <taxon>Ixodoidea</taxon>
        <taxon>Ixodidae</taxon>
        <taxon>Amblyomminae</taxon>
        <taxon>Amblyomma</taxon>
    </lineage>
</organism>
<reference evidence="1 2" key="1">
    <citation type="journal article" date="2023" name="Arcadia Sci">
        <title>De novo assembly of a long-read Amblyomma americanum tick genome.</title>
        <authorList>
            <person name="Chou S."/>
            <person name="Poskanzer K.E."/>
            <person name="Rollins M."/>
            <person name="Thuy-Boun P.S."/>
        </authorList>
    </citation>
    <scope>NUCLEOTIDE SEQUENCE [LARGE SCALE GENOMIC DNA]</scope>
    <source>
        <strain evidence="1">F_SG_1</strain>
        <tissue evidence="1">Salivary glands</tissue>
    </source>
</reference>
<protein>
    <submittedName>
        <fullName evidence="1">Uncharacterized protein</fullName>
    </submittedName>
</protein>
<name>A0AAQ4ECD8_AMBAM</name>
<evidence type="ECO:0000313" key="2">
    <source>
        <dbReference type="Proteomes" id="UP001321473"/>
    </source>
</evidence>
<accession>A0AAQ4ECD8</accession>
<gene>
    <name evidence="1" type="ORF">V5799_024493</name>
</gene>
<comment type="caution">
    <text evidence="1">The sequence shown here is derived from an EMBL/GenBank/DDBJ whole genome shotgun (WGS) entry which is preliminary data.</text>
</comment>
<keyword evidence="2" id="KW-1185">Reference proteome</keyword>
<evidence type="ECO:0000313" key="1">
    <source>
        <dbReference type="EMBL" id="KAK8772263.1"/>
    </source>
</evidence>
<dbReference type="EMBL" id="JARKHS020018565">
    <property type="protein sequence ID" value="KAK8772263.1"/>
    <property type="molecule type" value="Genomic_DNA"/>
</dbReference>